<evidence type="ECO:0000313" key="9">
    <source>
        <dbReference type="Proteomes" id="UP000488956"/>
    </source>
</evidence>
<evidence type="ECO:0000313" key="6">
    <source>
        <dbReference type="Proteomes" id="UP000437068"/>
    </source>
</evidence>
<comment type="caution">
    <text evidence="3">The sequence shown here is derived from an EMBL/GenBank/DDBJ whole genome shotgun (WGS) entry which is preliminary data.</text>
</comment>
<name>A0A6A3UKK5_9STRA</name>
<evidence type="ECO:0000313" key="2">
    <source>
        <dbReference type="EMBL" id="KAE9117361.1"/>
    </source>
</evidence>
<reference evidence="6 7" key="1">
    <citation type="submission" date="2018-08" db="EMBL/GenBank/DDBJ databases">
        <title>Genomic investigation of the strawberry pathogen Phytophthora fragariae indicates pathogenicity is determined by transcriptional variation in three key races.</title>
        <authorList>
            <person name="Adams T.M."/>
            <person name="Armitage A.D."/>
            <person name="Sobczyk M.K."/>
            <person name="Bates H.J."/>
            <person name="Dunwell J.M."/>
            <person name="Nellist C.F."/>
            <person name="Harrison R.J."/>
        </authorList>
    </citation>
    <scope>NUCLEOTIDE SEQUENCE [LARGE SCALE GENOMIC DNA]</scope>
    <source>
        <strain evidence="4 6">A4</strain>
        <strain evidence="3 7">NOV-5</strain>
        <strain evidence="5 8">NOV-77</strain>
        <strain evidence="2 9">ONT-3</strain>
    </source>
</reference>
<keyword evidence="1" id="KW-0472">Membrane</keyword>
<dbReference type="Proteomes" id="UP000440732">
    <property type="component" value="Unassembled WGS sequence"/>
</dbReference>
<evidence type="ECO:0000313" key="7">
    <source>
        <dbReference type="Proteomes" id="UP000440732"/>
    </source>
</evidence>
<keyword evidence="1" id="KW-0812">Transmembrane</keyword>
<evidence type="ECO:0000313" key="4">
    <source>
        <dbReference type="EMBL" id="KAE9326803.1"/>
    </source>
</evidence>
<accession>A0A6A3UKK5</accession>
<keyword evidence="1" id="KW-1133">Transmembrane helix</keyword>
<dbReference type="Proteomes" id="UP000486351">
    <property type="component" value="Unassembled WGS sequence"/>
</dbReference>
<sequence>MRFRLEKEEDGSVDPEVVRKGRAKLNDLASLNDPGNVFNVDEDVLCNNRALVGDICTLKSPGVKASKTRITVAFALTLMVPSCCLYFTLF</sequence>
<evidence type="ECO:0000313" key="3">
    <source>
        <dbReference type="EMBL" id="KAE9151727.1"/>
    </source>
</evidence>
<evidence type="ECO:0000313" key="8">
    <source>
        <dbReference type="Proteomes" id="UP000486351"/>
    </source>
</evidence>
<dbReference type="EMBL" id="QXFX01000395">
    <property type="protein sequence ID" value="KAE9117361.1"/>
    <property type="molecule type" value="Genomic_DNA"/>
</dbReference>
<protein>
    <submittedName>
        <fullName evidence="3">Uncharacterized protein</fullName>
    </submittedName>
</protein>
<feature type="transmembrane region" description="Helical" evidence="1">
    <location>
        <begin position="70"/>
        <end position="89"/>
    </location>
</feature>
<organism evidence="3 7">
    <name type="scientific">Phytophthora fragariae</name>
    <dbReference type="NCBI Taxonomy" id="53985"/>
    <lineage>
        <taxon>Eukaryota</taxon>
        <taxon>Sar</taxon>
        <taxon>Stramenopiles</taxon>
        <taxon>Oomycota</taxon>
        <taxon>Peronosporomycetes</taxon>
        <taxon>Peronosporales</taxon>
        <taxon>Peronosporaceae</taxon>
        <taxon>Phytophthora</taxon>
    </lineage>
</organism>
<proteinExistence type="predicted"/>
<evidence type="ECO:0000313" key="5">
    <source>
        <dbReference type="EMBL" id="KAE9359463.1"/>
    </source>
</evidence>
<dbReference type="EMBL" id="QXFY01000059">
    <property type="protein sequence ID" value="KAE9359463.1"/>
    <property type="molecule type" value="Genomic_DNA"/>
</dbReference>
<gene>
    <name evidence="4" type="ORF">PF001_g2242</name>
    <name evidence="3" type="ORF">PF006_g4003</name>
    <name evidence="5" type="ORF">PF008_g2232</name>
    <name evidence="2" type="ORF">PF010_g8634</name>
</gene>
<dbReference type="Proteomes" id="UP000437068">
    <property type="component" value="Unassembled WGS sequence"/>
</dbReference>
<dbReference type="AlphaFoldDB" id="A0A6A3UKK5"/>
<evidence type="ECO:0000256" key="1">
    <source>
        <dbReference type="SAM" id="Phobius"/>
    </source>
</evidence>
<dbReference type="EMBL" id="QXGE01000061">
    <property type="protein sequence ID" value="KAE9326803.1"/>
    <property type="molecule type" value="Genomic_DNA"/>
</dbReference>
<dbReference type="EMBL" id="QXGA01000135">
    <property type="protein sequence ID" value="KAE9151727.1"/>
    <property type="molecule type" value="Genomic_DNA"/>
</dbReference>
<dbReference type="Proteomes" id="UP000488956">
    <property type="component" value="Unassembled WGS sequence"/>
</dbReference>